<dbReference type="EMBL" id="KB932992">
    <property type="protein sequence ID" value="EOO01552.1"/>
    <property type="molecule type" value="Genomic_DNA"/>
</dbReference>
<evidence type="ECO:0000256" key="2">
    <source>
        <dbReference type="ARBA" id="ARBA00022857"/>
    </source>
</evidence>
<dbReference type="KEGG" id="tmn:UCRPA7_2924"/>
<dbReference type="RefSeq" id="XP_007913690.1">
    <property type="nucleotide sequence ID" value="XM_007915499.1"/>
</dbReference>
<evidence type="ECO:0000313" key="5">
    <source>
        <dbReference type="EMBL" id="EOO01552.1"/>
    </source>
</evidence>
<protein>
    <submittedName>
        <fullName evidence="5">Putative oxidoreductase-protein</fullName>
    </submittedName>
</protein>
<dbReference type="InterPro" id="IPR036291">
    <property type="entry name" value="NAD(P)-bd_dom_sf"/>
</dbReference>
<evidence type="ECO:0000313" key="6">
    <source>
        <dbReference type="Proteomes" id="UP000014074"/>
    </source>
</evidence>
<sequence length="314" mass="34088">MSQPLKKIAIVGASGRIGGYIAKALVKNGKQTVTALTRAESKGTLPEGIVPVKVDFSDGASLESALKGQQVLIITLGVTAPPDLHDRIVAAAATAGVPYIMPNNWGFDVTSPSYQTDMFGKQAWQNMQSITATGVSAAIALVCGRWYEWSLAIGEHAFGFDIKNKKVTFYDDGKYKINSSTWDLCGEAVAALFSQPESIVAEFKNNVLRISSFTVSQRDILDSLHRVMGTTDADWSISFQSSQERFQEGLAELQKGNQVGFVKAMYAKGFFPGGDGNFSDKGLQNERFHLPAEDLDTSTKRAVDMVQSGWNPWA</sequence>
<dbReference type="GO" id="GO:0016491">
    <property type="term" value="F:oxidoreductase activity"/>
    <property type="evidence" value="ECO:0007669"/>
    <property type="project" value="UniProtKB-KW"/>
</dbReference>
<keyword evidence="2" id="KW-0521">NADP</keyword>
<dbReference type="OrthoDB" id="419598at2759"/>
<keyword evidence="3" id="KW-0560">Oxidoreductase</keyword>
<proteinExistence type="inferred from homology"/>
<evidence type="ECO:0000256" key="3">
    <source>
        <dbReference type="ARBA" id="ARBA00023002"/>
    </source>
</evidence>
<name>R8BQC6_PHAM7</name>
<dbReference type="SUPFAM" id="SSF51735">
    <property type="entry name" value="NAD(P)-binding Rossmann-fold domains"/>
    <property type="match status" value="1"/>
</dbReference>
<dbReference type="InterPro" id="IPR051609">
    <property type="entry name" value="NmrA/Isoflavone_reductase-like"/>
</dbReference>
<organism evidence="5 6">
    <name type="scientific">Phaeoacremonium minimum (strain UCR-PA7)</name>
    <name type="common">Esca disease fungus</name>
    <name type="synonym">Togninia minima</name>
    <dbReference type="NCBI Taxonomy" id="1286976"/>
    <lineage>
        <taxon>Eukaryota</taxon>
        <taxon>Fungi</taxon>
        <taxon>Dikarya</taxon>
        <taxon>Ascomycota</taxon>
        <taxon>Pezizomycotina</taxon>
        <taxon>Sordariomycetes</taxon>
        <taxon>Sordariomycetidae</taxon>
        <taxon>Togniniales</taxon>
        <taxon>Togniniaceae</taxon>
        <taxon>Phaeoacremonium</taxon>
    </lineage>
</organism>
<dbReference type="PANTHER" id="PTHR47706">
    <property type="entry name" value="NMRA-LIKE FAMILY PROTEIN"/>
    <property type="match status" value="1"/>
</dbReference>
<feature type="domain" description="NAD(P)-binding" evidence="4">
    <location>
        <begin position="12"/>
        <end position="106"/>
    </location>
</feature>
<comment type="similarity">
    <text evidence="1">Belongs to the NmrA-type oxidoreductase family. Isoflavone reductase subfamily.</text>
</comment>
<dbReference type="Gene3D" id="3.40.50.720">
    <property type="entry name" value="NAD(P)-binding Rossmann-like Domain"/>
    <property type="match status" value="1"/>
</dbReference>
<evidence type="ECO:0000259" key="4">
    <source>
        <dbReference type="Pfam" id="PF13460"/>
    </source>
</evidence>
<keyword evidence="6" id="KW-1185">Reference proteome</keyword>
<gene>
    <name evidence="5" type="ORF">UCRPA7_2924</name>
</gene>
<dbReference type="AlphaFoldDB" id="R8BQC6"/>
<accession>R8BQC6</accession>
<dbReference type="PANTHER" id="PTHR47706:SF7">
    <property type="entry name" value="CIPA-LIKE, PUTATIVE (AFU_ORTHOLOGUE AFUA_1G01630)-RELATED"/>
    <property type="match status" value="1"/>
</dbReference>
<dbReference type="eggNOG" id="ENOG502QTQ8">
    <property type="taxonomic scope" value="Eukaryota"/>
</dbReference>
<evidence type="ECO:0000256" key="1">
    <source>
        <dbReference type="ARBA" id="ARBA00005725"/>
    </source>
</evidence>
<dbReference type="GeneID" id="19323222"/>
<dbReference type="Proteomes" id="UP000014074">
    <property type="component" value="Unassembled WGS sequence"/>
</dbReference>
<reference evidence="6" key="1">
    <citation type="journal article" date="2013" name="Genome Announc.">
        <title>Draft genome sequence of the ascomycete Phaeoacremonium aleophilum strain UCR-PA7, a causal agent of the esca disease complex in grapevines.</title>
        <authorList>
            <person name="Blanco-Ulate B."/>
            <person name="Rolshausen P."/>
            <person name="Cantu D."/>
        </authorList>
    </citation>
    <scope>NUCLEOTIDE SEQUENCE [LARGE SCALE GENOMIC DNA]</scope>
    <source>
        <strain evidence="6">UCR-PA7</strain>
    </source>
</reference>
<dbReference type="Pfam" id="PF13460">
    <property type="entry name" value="NAD_binding_10"/>
    <property type="match status" value="1"/>
</dbReference>
<dbReference type="InterPro" id="IPR016040">
    <property type="entry name" value="NAD(P)-bd_dom"/>
</dbReference>
<dbReference type="HOGENOM" id="CLU_044876_1_1_1"/>